<reference evidence="3 4" key="1">
    <citation type="submission" date="2019-01" db="EMBL/GenBank/DDBJ databases">
        <authorList>
            <person name="Chen W.-M."/>
        </authorList>
    </citation>
    <scope>NUCLEOTIDE SEQUENCE [LARGE SCALE GENOMIC DNA]</scope>
    <source>
        <strain evidence="3 4">ICH-3</strain>
    </source>
</reference>
<keyword evidence="1" id="KW-0812">Transmembrane</keyword>
<dbReference type="Proteomes" id="UP000288178">
    <property type="component" value="Unassembled WGS sequence"/>
</dbReference>
<evidence type="ECO:0000259" key="2">
    <source>
        <dbReference type="Pfam" id="PF10881"/>
    </source>
</evidence>
<dbReference type="InterPro" id="IPR024402">
    <property type="entry name" value="DUF2726"/>
</dbReference>
<keyword evidence="1" id="KW-0472">Membrane</keyword>
<dbReference type="OrthoDB" id="8909853at2"/>
<keyword evidence="1" id="KW-1133">Transmembrane helix</keyword>
<evidence type="ECO:0000313" key="4">
    <source>
        <dbReference type="Proteomes" id="UP000288178"/>
    </source>
</evidence>
<protein>
    <submittedName>
        <fullName evidence="3">DUF2726 domain-containing protein</fullName>
    </submittedName>
</protein>
<dbReference type="AlphaFoldDB" id="A0A3S2TRD9"/>
<keyword evidence="4" id="KW-1185">Reference proteome</keyword>
<proteinExistence type="predicted"/>
<comment type="caution">
    <text evidence="3">The sequence shown here is derived from an EMBL/GenBank/DDBJ whole genome shotgun (WGS) entry which is preliminary data.</text>
</comment>
<dbReference type="Pfam" id="PF10881">
    <property type="entry name" value="DUF2726"/>
    <property type="match status" value="1"/>
</dbReference>
<accession>A0A3S2TRD9</accession>
<evidence type="ECO:0000313" key="3">
    <source>
        <dbReference type="EMBL" id="RVT52144.1"/>
    </source>
</evidence>
<name>A0A3S2TRD9_9BURK</name>
<dbReference type="EMBL" id="SACT01000002">
    <property type="protein sequence ID" value="RVT52144.1"/>
    <property type="molecule type" value="Genomic_DNA"/>
</dbReference>
<gene>
    <name evidence="3" type="ORF">ENE75_06670</name>
</gene>
<feature type="transmembrane region" description="Helical" evidence="1">
    <location>
        <begin position="6"/>
        <end position="25"/>
    </location>
</feature>
<evidence type="ECO:0000256" key="1">
    <source>
        <dbReference type="SAM" id="Phobius"/>
    </source>
</evidence>
<sequence>MELLDPLFAVALAVAGLLMLSLMALRRRQRHGRGGATARQEALDTVAGWPPEAARILSVTERQAFDLLKRALPGFMVLAQVPLSRFVRVPMRHSYNDWLQRVGQLSADLVICDIGSRVLAVVDIRSAEESPRSRKRHERMARVLKAAGIRVHVWREGDLPSASEVRNVIGAALVDNAPRPVGSTSRPVPLIPVAEAAEIDDLLAAGDKLDYGAGMEPVASAFFDELETVK</sequence>
<dbReference type="RefSeq" id="WP_128197098.1">
    <property type="nucleotide sequence ID" value="NZ_SACT01000002.1"/>
</dbReference>
<organism evidence="3 4">
    <name type="scientific">Rubrivivax albus</name>
    <dbReference type="NCBI Taxonomy" id="2499835"/>
    <lineage>
        <taxon>Bacteria</taxon>
        <taxon>Pseudomonadati</taxon>
        <taxon>Pseudomonadota</taxon>
        <taxon>Betaproteobacteria</taxon>
        <taxon>Burkholderiales</taxon>
        <taxon>Sphaerotilaceae</taxon>
        <taxon>Rubrivivax</taxon>
    </lineage>
</organism>
<feature type="domain" description="DUF2726" evidence="2">
    <location>
        <begin position="55"/>
        <end position="169"/>
    </location>
</feature>